<dbReference type="Proteomes" id="UP000578449">
    <property type="component" value="Unassembled WGS sequence"/>
</dbReference>
<dbReference type="InterPro" id="IPR016036">
    <property type="entry name" value="Malonyl_transacylase_ACP-bd"/>
</dbReference>
<dbReference type="GO" id="GO:0033068">
    <property type="term" value="P:macrolide biosynthetic process"/>
    <property type="evidence" value="ECO:0007669"/>
    <property type="project" value="UniProtKB-ARBA"/>
</dbReference>
<dbReference type="InterPro" id="IPR036291">
    <property type="entry name" value="NAD(P)-bd_dom_sf"/>
</dbReference>
<dbReference type="PROSITE" id="PS00606">
    <property type="entry name" value="KS3_1"/>
    <property type="match status" value="1"/>
</dbReference>
<dbReference type="Pfam" id="PF16197">
    <property type="entry name" value="KAsynt_C_assoc"/>
    <property type="match status" value="1"/>
</dbReference>
<dbReference type="GO" id="GO:0006633">
    <property type="term" value="P:fatty acid biosynthetic process"/>
    <property type="evidence" value="ECO:0007669"/>
    <property type="project" value="InterPro"/>
</dbReference>
<dbReference type="InterPro" id="IPR036299">
    <property type="entry name" value="Polyketide_synth_docking_sf"/>
</dbReference>
<dbReference type="InterPro" id="IPR050091">
    <property type="entry name" value="PKS_NRPS_Biosynth_Enz"/>
</dbReference>
<dbReference type="InterPro" id="IPR006162">
    <property type="entry name" value="Ppantetheine_attach_site"/>
</dbReference>
<dbReference type="PANTHER" id="PTHR43775">
    <property type="entry name" value="FATTY ACID SYNTHASE"/>
    <property type="match status" value="1"/>
</dbReference>
<dbReference type="SUPFAM" id="SSF52151">
    <property type="entry name" value="FabD/lysophospholipase-like"/>
    <property type="match status" value="1"/>
</dbReference>
<dbReference type="Pfam" id="PF08659">
    <property type="entry name" value="KR"/>
    <property type="match status" value="1"/>
</dbReference>
<keyword evidence="2" id="KW-0596">Phosphopantetheine</keyword>
<comment type="cofactor">
    <cofactor evidence="1">
        <name>pantetheine 4'-phosphate</name>
        <dbReference type="ChEBI" id="CHEBI:47942"/>
    </cofactor>
</comment>
<dbReference type="InterPro" id="IPR014043">
    <property type="entry name" value="Acyl_transferase_dom"/>
</dbReference>
<dbReference type="SUPFAM" id="SSF47336">
    <property type="entry name" value="ACP-like"/>
    <property type="match status" value="1"/>
</dbReference>
<dbReference type="Gene3D" id="3.40.50.720">
    <property type="entry name" value="NAD(P)-binding Rossmann-like Domain"/>
    <property type="match status" value="1"/>
</dbReference>
<dbReference type="GO" id="GO:0004312">
    <property type="term" value="F:fatty acid synthase activity"/>
    <property type="evidence" value="ECO:0007669"/>
    <property type="project" value="TreeGrafter"/>
</dbReference>
<dbReference type="PANTHER" id="PTHR43775:SF51">
    <property type="entry name" value="INACTIVE PHENOLPHTHIOCEROL SYNTHESIS POLYKETIDE SYNTHASE TYPE I PKS1-RELATED"/>
    <property type="match status" value="1"/>
</dbReference>
<dbReference type="FunFam" id="3.40.366.10:FF:000002">
    <property type="entry name" value="Probable polyketide synthase 2"/>
    <property type="match status" value="1"/>
</dbReference>
<dbReference type="Gene3D" id="3.40.47.10">
    <property type="match status" value="1"/>
</dbReference>
<dbReference type="SUPFAM" id="SSF53901">
    <property type="entry name" value="Thiolase-like"/>
    <property type="match status" value="1"/>
</dbReference>
<dbReference type="InterPro" id="IPR014031">
    <property type="entry name" value="Ketoacyl_synth_C"/>
</dbReference>
<dbReference type="PROSITE" id="PS00012">
    <property type="entry name" value="PHOSPHOPANTETHEINE"/>
    <property type="match status" value="1"/>
</dbReference>
<dbReference type="FunFam" id="3.40.47.10:FF:000019">
    <property type="entry name" value="Polyketide synthase type I"/>
    <property type="match status" value="1"/>
</dbReference>
<dbReference type="CDD" id="cd00833">
    <property type="entry name" value="PKS"/>
    <property type="match status" value="1"/>
</dbReference>
<keyword evidence="5" id="KW-0045">Antibiotic biosynthesis</keyword>
<feature type="region of interest" description="Disordered" evidence="8">
    <location>
        <begin position="1085"/>
        <end position="1118"/>
    </location>
</feature>
<evidence type="ECO:0000256" key="4">
    <source>
        <dbReference type="ARBA" id="ARBA00022679"/>
    </source>
</evidence>
<dbReference type="InterPro" id="IPR020841">
    <property type="entry name" value="PKS_Beta-ketoAc_synthase_dom"/>
</dbReference>
<feature type="compositionally biased region" description="Acidic residues" evidence="8">
    <location>
        <begin position="1094"/>
        <end position="1117"/>
    </location>
</feature>
<dbReference type="EMBL" id="JACHGN010000038">
    <property type="protein sequence ID" value="MBB5140190.1"/>
    <property type="molecule type" value="Genomic_DNA"/>
</dbReference>
<feature type="region of interest" description="Disordered" evidence="8">
    <location>
        <begin position="1373"/>
        <end position="1402"/>
    </location>
</feature>
<comment type="caution">
    <text evidence="11">The sequence shown here is derived from an EMBL/GenBank/DDBJ whole genome shotgun (WGS) entry which is preliminary data.</text>
</comment>
<gene>
    <name evidence="11" type="ORF">HNP84_009957</name>
</gene>
<dbReference type="SMART" id="SM00827">
    <property type="entry name" value="PKS_AT"/>
    <property type="match status" value="1"/>
</dbReference>
<evidence type="ECO:0000259" key="9">
    <source>
        <dbReference type="PROSITE" id="PS50075"/>
    </source>
</evidence>
<dbReference type="InterPro" id="IPR009081">
    <property type="entry name" value="PP-bd_ACP"/>
</dbReference>
<evidence type="ECO:0000256" key="6">
    <source>
        <dbReference type="ARBA" id="ARBA00023268"/>
    </source>
</evidence>
<protein>
    <submittedName>
        <fullName evidence="11">Acyl transferase domain-containing protein/acyl carrier protein</fullName>
    </submittedName>
</protein>
<dbReference type="PROSITE" id="PS52004">
    <property type="entry name" value="KS3_2"/>
    <property type="match status" value="1"/>
</dbReference>
<dbReference type="Pfam" id="PF08990">
    <property type="entry name" value="Docking"/>
    <property type="match status" value="1"/>
</dbReference>
<dbReference type="InterPro" id="IPR015083">
    <property type="entry name" value="NorB/c/GfsB-D-like_docking"/>
</dbReference>
<proteinExistence type="predicted"/>
<dbReference type="InterPro" id="IPR016039">
    <property type="entry name" value="Thiolase-like"/>
</dbReference>
<keyword evidence="12" id="KW-1185">Reference proteome</keyword>
<dbReference type="InterPro" id="IPR036736">
    <property type="entry name" value="ACP-like_sf"/>
</dbReference>
<dbReference type="Pfam" id="PF00698">
    <property type="entry name" value="Acyl_transf_1"/>
    <property type="match status" value="1"/>
</dbReference>
<dbReference type="SMART" id="SM00822">
    <property type="entry name" value="PKS_KR"/>
    <property type="match status" value="1"/>
</dbReference>
<evidence type="ECO:0000256" key="7">
    <source>
        <dbReference type="ARBA" id="ARBA00023315"/>
    </source>
</evidence>
<evidence type="ECO:0000313" key="11">
    <source>
        <dbReference type="EMBL" id="MBB5140190.1"/>
    </source>
</evidence>
<dbReference type="SMART" id="SM00825">
    <property type="entry name" value="PKS_KS"/>
    <property type="match status" value="1"/>
</dbReference>
<accession>A0A840PQX9</accession>
<keyword evidence="3" id="KW-0597">Phosphoprotein</keyword>
<dbReference type="GO" id="GO:0031177">
    <property type="term" value="F:phosphopantetheine binding"/>
    <property type="evidence" value="ECO:0007669"/>
    <property type="project" value="InterPro"/>
</dbReference>
<evidence type="ECO:0000256" key="1">
    <source>
        <dbReference type="ARBA" id="ARBA00001957"/>
    </source>
</evidence>
<reference evidence="11 12" key="1">
    <citation type="submission" date="2020-08" db="EMBL/GenBank/DDBJ databases">
        <title>Genomic Encyclopedia of Type Strains, Phase IV (KMG-IV): sequencing the most valuable type-strain genomes for metagenomic binning, comparative biology and taxonomic classification.</title>
        <authorList>
            <person name="Goeker M."/>
        </authorList>
    </citation>
    <scope>NUCLEOTIDE SEQUENCE [LARGE SCALE GENOMIC DNA]</scope>
    <source>
        <strain evidence="11 12">DSM 45615</strain>
    </source>
</reference>
<sequence>MTADAPQTPSTEDKLRDYLRRATLELHETRRRLREAGERHREPIAVVAASCRYPGGVRSPEDLWDLVAREVDAIGPFPADRGWDLDALHHPDPGHPGTTYVTRGGFLEGAGDFDAAFFGISPREALAMDPQQRLLLEVSWELLERARLDPESLRGTPTGVFVGTGNQDYAALLDPAPEELEGFLLTGVAASVLSGRLAYTMGWEGPAITVDTACSSSLVALHLAVQALRGRECDLAVAGGVTVLATPAGFVEFSRQRGLSPDGRCRSFAAAADGTGWSEGVGLLLLERLSDARRNGHEVLALVRGTAVNQDGASNGLTAPSGPAQERVIRAALAAAALSPSQVDAVEAHGTATPLGDPIEARALLATYGRERDRPLWLGSIKSNIGHSAAAAGVAGVIKMIQAMRHGVLPRTLHVDEPTPRVDWSSGRVSLLTEPRPWPDTGEPRRAGVSAFGVSGTNAHVILEAAPQPDDVHEVPAPAPVVTTSLVPWVVSARSEEALRAQAARLRPYAAEHDVRRVAWSLATTRAALEHRAVVLGQEAADFAKGLEALAADGAAANLVRGAAPPGGAQVAFVFSGQGGQWPGMGAELLRSSAAFAEEIERCAAALAPYVDWSLADVLRGEPGAPGLDRDEVAQPVLWAMMVALSRLWREAGVVPEAVAGHSQGEIAAATVAGALSLDDGARVVALRSRLLAAARGRGGLVAVSLPAQEAERRFGDRVTVAAETGPSYTTVAGEHAALEEVLAECEAAGVRARRVQAGYAAHSAYVEPVRAELAAALADLTPAPARIPFYSSVTGGPLDGRELDGAYWGRNLRERVRFADAVRALLADGHTLFVEPGPHPVLAAGVAETAEDAGSPAAVVATLRRDAAGAGRFLGALAEAYAHGAPVAWRSVLAPARPLDLPTYPFRPRRFWAVPRRTGDSGSLRYRVMWRPVAGTRTAPELSGTWQVLVPEGHERDELVADVVAALTAHGAKVETRSAPGEGAYAGVLSLLALDESPHPRHPGLTRGLAATLDLARTARGPLWLATRQAVAAAPADPVPEPARARIWGLGRSLALERPQEWGGLIDLPGRLDASARENLARALAASHGGEESGAEDSAEDGAEDSAEDSAEDGAEDQVAVRAGGLLAARLVRAADLAPTWSPAGTVLVTGGPEPYGARLARWLARNGAEHVVLAAPEPVPSPGEGITVAVADPGDRDALAALLAEHRPATVVHAADHLEESTLDGLTLDRLERVLIGNAGAARALHEATLAAGVVPAAFVLFSSIAATFGGVGQAAYAAAGAELDALAAHRRGLGLPALSVAWGPWAEEEARPGEPARGGRLAARGVGALPPARALDALRRDLHGDAGAVVVADLDWGRFAPAYAGERERPLIADLPEARPSGGEEPAGPERPSSAPGDLLGLVRGHAAAVLGHRAATEIHPDRRFTDAGFDSLTAVELRNRLGRATGRRLPATVAFDHPTPRQLARHLGEAPKEPQR</sequence>
<dbReference type="RefSeq" id="WP_185056990.1">
    <property type="nucleotide sequence ID" value="NZ_JACHGN010000038.1"/>
</dbReference>
<dbReference type="InterPro" id="IPR018201">
    <property type="entry name" value="Ketoacyl_synth_AS"/>
</dbReference>
<dbReference type="InterPro" id="IPR020806">
    <property type="entry name" value="PKS_PP-bd"/>
</dbReference>
<dbReference type="PROSITE" id="PS50075">
    <property type="entry name" value="CARRIER"/>
    <property type="match status" value="1"/>
</dbReference>
<organism evidence="11 12">
    <name type="scientific">Thermocatellispora tengchongensis</name>
    <dbReference type="NCBI Taxonomy" id="1073253"/>
    <lineage>
        <taxon>Bacteria</taxon>
        <taxon>Bacillati</taxon>
        <taxon>Actinomycetota</taxon>
        <taxon>Actinomycetes</taxon>
        <taxon>Streptosporangiales</taxon>
        <taxon>Streptosporangiaceae</taxon>
        <taxon>Thermocatellispora</taxon>
    </lineage>
</organism>
<feature type="domain" description="Ketosynthase family 3 (KS3)" evidence="10">
    <location>
        <begin position="41"/>
        <end position="465"/>
    </location>
</feature>
<evidence type="ECO:0000259" key="10">
    <source>
        <dbReference type="PROSITE" id="PS52004"/>
    </source>
</evidence>
<dbReference type="SUPFAM" id="SSF55048">
    <property type="entry name" value="Probable ACP-binding domain of malonyl-CoA ACP transacylase"/>
    <property type="match status" value="1"/>
</dbReference>
<keyword evidence="7" id="KW-0012">Acyltransferase</keyword>
<dbReference type="CDD" id="cd08952">
    <property type="entry name" value="KR_1_SDR_x"/>
    <property type="match status" value="1"/>
</dbReference>
<dbReference type="SMART" id="SM00823">
    <property type="entry name" value="PKS_PP"/>
    <property type="match status" value="1"/>
</dbReference>
<dbReference type="SMART" id="SM01294">
    <property type="entry name" value="PKS_PP_betabranch"/>
    <property type="match status" value="1"/>
</dbReference>
<evidence type="ECO:0000256" key="3">
    <source>
        <dbReference type="ARBA" id="ARBA00022553"/>
    </source>
</evidence>
<dbReference type="Gene3D" id="3.40.366.10">
    <property type="entry name" value="Malonyl-Coenzyme A Acyl Carrier Protein, domain 2"/>
    <property type="match status" value="1"/>
</dbReference>
<dbReference type="Pfam" id="PF00550">
    <property type="entry name" value="PP-binding"/>
    <property type="match status" value="1"/>
</dbReference>
<dbReference type="SUPFAM" id="SSF51735">
    <property type="entry name" value="NAD(P)-binding Rossmann-fold domains"/>
    <property type="match status" value="2"/>
</dbReference>
<dbReference type="SUPFAM" id="SSF101173">
    <property type="entry name" value="Docking domain B of the erythromycin polyketide synthase (DEBS)"/>
    <property type="match status" value="1"/>
</dbReference>
<name>A0A840PQX9_9ACTN</name>
<dbReference type="Gene3D" id="3.30.70.3290">
    <property type="match status" value="1"/>
</dbReference>
<dbReference type="Pfam" id="PF00109">
    <property type="entry name" value="ketoacyl-synt"/>
    <property type="match status" value="1"/>
</dbReference>
<dbReference type="InterPro" id="IPR014030">
    <property type="entry name" value="Ketoacyl_synth_N"/>
</dbReference>
<dbReference type="InterPro" id="IPR013968">
    <property type="entry name" value="PKS_KR"/>
</dbReference>
<dbReference type="InterPro" id="IPR032821">
    <property type="entry name" value="PKS_assoc"/>
</dbReference>
<evidence type="ECO:0000256" key="2">
    <source>
        <dbReference type="ARBA" id="ARBA00022450"/>
    </source>
</evidence>
<keyword evidence="6" id="KW-0511">Multifunctional enzyme</keyword>
<evidence type="ECO:0000256" key="5">
    <source>
        <dbReference type="ARBA" id="ARBA00023194"/>
    </source>
</evidence>
<dbReference type="InterPro" id="IPR001227">
    <property type="entry name" value="Ac_transferase_dom_sf"/>
</dbReference>
<dbReference type="Gene3D" id="1.10.1200.10">
    <property type="entry name" value="ACP-like"/>
    <property type="match status" value="1"/>
</dbReference>
<keyword evidence="4 11" id="KW-0808">Transferase</keyword>
<evidence type="ECO:0000313" key="12">
    <source>
        <dbReference type="Proteomes" id="UP000578449"/>
    </source>
</evidence>
<dbReference type="Pfam" id="PF02801">
    <property type="entry name" value="Ketoacyl-synt_C"/>
    <property type="match status" value="1"/>
</dbReference>
<dbReference type="InterPro" id="IPR057326">
    <property type="entry name" value="KR_dom"/>
</dbReference>
<dbReference type="InterPro" id="IPR016035">
    <property type="entry name" value="Acyl_Trfase/lysoPLipase"/>
</dbReference>
<dbReference type="GO" id="GO:0004315">
    <property type="term" value="F:3-oxoacyl-[acyl-carrier-protein] synthase activity"/>
    <property type="evidence" value="ECO:0007669"/>
    <property type="project" value="InterPro"/>
</dbReference>
<feature type="domain" description="Carrier" evidence="9">
    <location>
        <begin position="1400"/>
        <end position="1475"/>
    </location>
</feature>
<evidence type="ECO:0000256" key="8">
    <source>
        <dbReference type="SAM" id="MobiDB-lite"/>
    </source>
</evidence>